<dbReference type="GO" id="GO:0016020">
    <property type="term" value="C:membrane"/>
    <property type="evidence" value="ECO:0007669"/>
    <property type="project" value="UniProtKB-SubCell"/>
</dbReference>
<dbReference type="PANTHER" id="PTHR22950">
    <property type="entry name" value="AMINO ACID TRANSPORTER"/>
    <property type="match status" value="1"/>
</dbReference>
<sequence length="500" mass="54064">MDEHETLISQNNAQHFEFANSSDLPAALVDDDDDDAAAAAELNSLTERSRRDNSRPNGATVFQTSLNIAKLCMGTGTLALPFAAQKGGLVFNMIGLGVIVVWNYYSADCLLGCLDYIPSREVVASSSDGCSNKMTRLLMQSQEYGALEESYENDYEYSSKTVMNGPPEGTTTYGIVAWHAFGKKGLIVLDLFMIMLFIGLLISYEAAMISFMDGINISTGYNRWDKLLPGIVVAVLSCAKDISFLSKFSAIGLIALALSFGVISAEGIKENGWVDLNELLTLNLWPESLSAASSWFGVVVFGYGVVPVIFNVRESMANPQFFSISTSVGLGTAYVGYLFASNGVRILFSKSHSFDGDVLQALPNSEIALAVRLMMTFVVTVTAPFIVVPCGEMIEGKLNMDSNCLSNRIVVRTLLCAMCTLLAVFVPGFVFIISFVGCFCVSVTGFVLPPLFSIRLKQRALKHTGCRDVSLLILGVVATVITSAMTAQDLMDYSTVKATN</sequence>
<keyword evidence="2 5" id="KW-0812">Transmembrane</keyword>
<name>A0ABD3N706_9STRA</name>
<feature type="transmembrane region" description="Helical" evidence="5">
    <location>
        <begin position="250"/>
        <end position="268"/>
    </location>
</feature>
<feature type="transmembrane region" description="Helical" evidence="5">
    <location>
        <begin position="367"/>
        <end position="388"/>
    </location>
</feature>
<evidence type="ECO:0000256" key="1">
    <source>
        <dbReference type="ARBA" id="ARBA00004141"/>
    </source>
</evidence>
<feature type="transmembrane region" description="Helical" evidence="5">
    <location>
        <begin position="469"/>
        <end position="487"/>
    </location>
</feature>
<reference evidence="7 8" key="1">
    <citation type="submission" date="2024-10" db="EMBL/GenBank/DDBJ databases">
        <title>Updated reference genomes for cyclostephanoid diatoms.</title>
        <authorList>
            <person name="Roberts W.R."/>
            <person name="Alverson A.J."/>
        </authorList>
    </citation>
    <scope>NUCLEOTIDE SEQUENCE [LARGE SCALE GENOMIC DNA]</scope>
    <source>
        <strain evidence="7 8">AJA010-31</strain>
    </source>
</reference>
<feature type="transmembrane region" description="Helical" evidence="5">
    <location>
        <begin position="321"/>
        <end position="340"/>
    </location>
</feature>
<evidence type="ECO:0000256" key="3">
    <source>
        <dbReference type="ARBA" id="ARBA00022989"/>
    </source>
</evidence>
<comment type="caution">
    <text evidence="7">The sequence shown here is derived from an EMBL/GenBank/DDBJ whole genome shotgun (WGS) entry which is preliminary data.</text>
</comment>
<dbReference type="Pfam" id="PF01490">
    <property type="entry name" value="Aa_trans"/>
    <property type="match status" value="2"/>
</dbReference>
<dbReference type="AlphaFoldDB" id="A0ABD3N706"/>
<keyword evidence="3 5" id="KW-1133">Transmembrane helix</keyword>
<evidence type="ECO:0000256" key="4">
    <source>
        <dbReference type="ARBA" id="ARBA00023136"/>
    </source>
</evidence>
<feature type="transmembrane region" description="Helical" evidence="5">
    <location>
        <begin position="409"/>
        <end position="425"/>
    </location>
</feature>
<keyword evidence="8" id="KW-1185">Reference proteome</keyword>
<keyword evidence="4 5" id="KW-0472">Membrane</keyword>
<evidence type="ECO:0000259" key="6">
    <source>
        <dbReference type="Pfam" id="PF01490"/>
    </source>
</evidence>
<dbReference type="InterPro" id="IPR013057">
    <property type="entry name" value="AA_transpt_TM"/>
</dbReference>
<dbReference type="PANTHER" id="PTHR22950:SF349">
    <property type="entry name" value="AMINO ACID TRANSPORTER TRANSMEMBRANE DOMAIN-CONTAINING PROTEIN"/>
    <property type="match status" value="1"/>
</dbReference>
<dbReference type="Proteomes" id="UP001530400">
    <property type="component" value="Unassembled WGS sequence"/>
</dbReference>
<feature type="domain" description="Amino acid transporter transmembrane" evidence="6">
    <location>
        <begin position="58"/>
        <end position="119"/>
    </location>
</feature>
<feature type="transmembrane region" description="Helical" evidence="5">
    <location>
        <begin position="288"/>
        <end position="309"/>
    </location>
</feature>
<feature type="transmembrane region" description="Helical" evidence="5">
    <location>
        <begin position="186"/>
        <end position="207"/>
    </location>
</feature>
<evidence type="ECO:0000256" key="5">
    <source>
        <dbReference type="SAM" id="Phobius"/>
    </source>
</evidence>
<evidence type="ECO:0000313" key="7">
    <source>
        <dbReference type="EMBL" id="KAL3771808.1"/>
    </source>
</evidence>
<comment type="subcellular location">
    <subcellularLocation>
        <location evidence="1">Membrane</location>
        <topology evidence="1">Multi-pass membrane protein</topology>
    </subcellularLocation>
</comment>
<organism evidence="7 8">
    <name type="scientific">Cyclotella atomus</name>
    <dbReference type="NCBI Taxonomy" id="382360"/>
    <lineage>
        <taxon>Eukaryota</taxon>
        <taxon>Sar</taxon>
        <taxon>Stramenopiles</taxon>
        <taxon>Ochrophyta</taxon>
        <taxon>Bacillariophyta</taxon>
        <taxon>Coscinodiscophyceae</taxon>
        <taxon>Thalassiosirophycidae</taxon>
        <taxon>Stephanodiscales</taxon>
        <taxon>Stephanodiscaceae</taxon>
        <taxon>Cyclotella</taxon>
    </lineage>
</organism>
<evidence type="ECO:0000256" key="2">
    <source>
        <dbReference type="ARBA" id="ARBA00022692"/>
    </source>
</evidence>
<proteinExistence type="predicted"/>
<protein>
    <recommendedName>
        <fullName evidence="6">Amino acid transporter transmembrane domain-containing protein</fullName>
    </recommendedName>
</protein>
<accession>A0ABD3N706</accession>
<evidence type="ECO:0000313" key="8">
    <source>
        <dbReference type="Proteomes" id="UP001530400"/>
    </source>
</evidence>
<feature type="transmembrane region" description="Helical" evidence="5">
    <location>
        <begin position="431"/>
        <end position="448"/>
    </location>
</feature>
<gene>
    <name evidence="7" type="ORF">ACHAWO_007696</name>
</gene>
<feature type="domain" description="Amino acid transporter transmembrane" evidence="6">
    <location>
        <begin position="169"/>
        <end position="486"/>
    </location>
</feature>
<dbReference type="EMBL" id="JALLPJ020001280">
    <property type="protein sequence ID" value="KAL3771808.1"/>
    <property type="molecule type" value="Genomic_DNA"/>
</dbReference>